<keyword evidence="3" id="KW-0233">DNA recombination</keyword>
<dbReference type="InterPro" id="IPR002104">
    <property type="entry name" value="Integrase_catalytic"/>
</dbReference>
<evidence type="ECO:0000256" key="3">
    <source>
        <dbReference type="ARBA" id="ARBA00023172"/>
    </source>
</evidence>
<comment type="similarity">
    <text evidence="1">Belongs to the 'phage' integrase family.</text>
</comment>
<dbReference type="PANTHER" id="PTHR30349:SF64">
    <property type="entry name" value="PROPHAGE INTEGRASE INTD-RELATED"/>
    <property type="match status" value="1"/>
</dbReference>
<comment type="caution">
    <text evidence="5">The sequence shown here is derived from an EMBL/GenBank/DDBJ whole genome shotgun (WGS) entry which is preliminary data.</text>
</comment>
<proteinExistence type="inferred from homology"/>
<name>A0A3D9HZA4_9BACL</name>
<reference evidence="5 6" key="1">
    <citation type="submission" date="2018-07" db="EMBL/GenBank/DDBJ databases">
        <title>Genomic Encyclopedia of Type Strains, Phase III (KMG-III): the genomes of soil and plant-associated and newly described type strains.</title>
        <authorList>
            <person name="Whitman W."/>
        </authorList>
    </citation>
    <scope>NUCLEOTIDE SEQUENCE [LARGE SCALE GENOMIC DNA]</scope>
    <source>
        <strain evidence="5 6">CECT 8236</strain>
    </source>
</reference>
<dbReference type="PANTHER" id="PTHR30349">
    <property type="entry name" value="PHAGE INTEGRASE-RELATED"/>
    <property type="match status" value="1"/>
</dbReference>
<dbReference type="InterPro" id="IPR013762">
    <property type="entry name" value="Integrase-like_cat_sf"/>
</dbReference>
<protein>
    <submittedName>
        <fullName evidence="5">Site-specific recombinase XerD</fullName>
    </submittedName>
</protein>
<feature type="domain" description="Tyr recombinase" evidence="4">
    <location>
        <begin position="187"/>
        <end position="404"/>
    </location>
</feature>
<accession>A0A3D9HZA4</accession>
<dbReference type="InterPro" id="IPR050090">
    <property type="entry name" value="Tyrosine_recombinase_XerCD"/>
</dbReference>
<dbReference type="SUPFAM" id="SSF56349">
    <property type="entry name" value="DNA breaking-rejoining enzymes"/>
    <property type="match status" value="1"/>
</dbReference>
<dbReference type="GO" id="GO:0003677">
    <property type="term" value="F:DNA binding"/>
    <property type="evidence" value="ECO:0007669"/>
    <property type="project" value="UniProtKB-KW"/>
</dbReference>
<evidence type="ECO:0000259" key="4">
    <source>
        <dbReference type="PROSITE" id="PS51898"/>
    </source>
</evidence>
<dbReference type="Gene3D" id="1.10.443.10">
    <property type="entry name" value="Intergrase catalytic core"/>
    <property type="match status" value="1"/>
</dbReference>
<dbReference type="Gene3D" id="1.10.150.130">
    <property type="match status" value="1"/>
</dbReference>
<dbReference type="RefSeq" id="WP_115995131.1">
    <property type="nucleotide sequence ID" value="NZ_QRDY01000021.1"/>
</dbReference>
<organism evidence="5 6">
    <name type="scientific">Cohnella lupini</name>
    <dbReference type="NCBI Taxonomy" id="1294267"/>
    <lineage>
        <taxon>Bacteria</taxon>
        <taxon>Bacillati</taxon>
        <taxon>Bacillota</taxon>
        <taxon>Bacilli</taxon>
        <taxon>Bacillales</taxon>
        <taxon>Paenibacillaceae</taxon>
        <taxon>Cohnella</taxon>
    </lineage>
</organism>
<dbReference type="EMBL" id="QRDY01000021">
    <property type="protein sequence ID" value="RED54765.1"/>
    <property type="molecule type" value="Genomic_DNA"/>
</dbReference>
<keyword evidence="2" id="KW-0238">DNA-binding</keyword>
<dbReference type="GO" id="GO:0006310">
    <property type="term" value="P:DNA recombination"/>
    <property type="evidence" value="ECO:0007669"/>
    <property type="project" value="UniProtKB-KW"/>
</dbReference>
<sequence>MVRKRFIAELPPGVRKRGNGFTYRYDVPVVRPDGSPDRKQKETMQFPTPLDAYQAGVLIEAEQIKGTYVDEDNVLFTEWAPKAIELHAYLNGIKRQTKDMYLHQLVRAKEYFVGRKLKDITDPDYQLFLMFLHKDLELDRGTISMIHAKMKIIFRMGKKHKLIANNPTEDAKIPADEVSLEDMLAPEIPRYLEKEELALLIRTMKVIANEQTDQLETFGWNQAARITNLLSRTGLRIGESMALIPSNFDLTEHTIRVVATVNVSKGMKNYFLSTPKNKKPRTVDITNSVISTVEEQVKAVKALRLMFGPSYYRDHAFIFINYKHLPGYPIGYEDYADKLKIALSRAGLPESITPHKLRHTYTSLGAEAGMTLEEIQAQLGHSKDEVTKRIYLHVTQARRKTNADRLEQLLSPHFSE</sequence>
<dbReference type="CDD" id="cd01189">
    <property type="entry name" value="INT_ICEBs1_C_like"/>
    <property type="match status" value="1"/>
</dbReference>
<evidence type="ECO:0000313" key="6">
    <source>
        <dbReference type="Proteomes" id="UP000256869"/>
    </source>
</evidence>
<gene>
    <name evidence="5" type="ORF">DFP95_12121</name>
</gene>
<dbReference type="OrthoDB" id="9803188at2"/>
<dbReference type="InterPro" id="IPR010998">
    <property type="entry name" value="Integrase_recombinase_N"/>
</dbReference>
<evidence type="ECO:0000256" key="1">
    <source>
        <dbReference type="ARBA" id="ARBA00008857"/>
    </source>
</evidence>
<dbReference type="PROSITE" id="PS51898">
    <property type="entry name" value="TYR_RECOMBINASE"/>
    <property type="match status" value="1"/>
</dbReference>
<evidence type="ECO:0000313" key="5">
    <source>
        <dbReference type="EMBL" id="RED54765.1"/>
    </source>
</evidence>
<evidence type="ECO:0000256" key="2">
    <source>
        <dbReference type="ARBA" id="ARBA00023125"/>
    </source>
</evidence>
<dbReference type="GO" id="GO:0015074">
    <property type="term" value="P:DNA integration"/>
    <property type="evidence" value="ECO:0007669"/>
    <property type="project" value="InterPro"/>
</dbReference>
<keyword evidence="6" id="KW-1185">Reference proteome</keyword>
<dbReference type="Pfam" id="PF00589">
    <property type="entry name" value="Phage_integrase"/>
    <property type="match status" value="1"/>
</dbReference>
<dbReference type="InterPro" id="IPR011010">
    <property type="entry name" value="DNA_brk_join_enz"/>
</dbReference>
<dbReference type="Proteomes" id="UP000256869">
    <property type="component" value="Unassembled WGS sequence"/>
</dbReference>
<dbReference type="AlphaFoldDB" id="A0A3D9HZA4"/>